<accession>D8P8N7</accession>
<dbReference type="KEGG" id="nde:NIDE4202"/>
<dbReference type="HOGENOM" id="CLU_2506583_0_0_0"/>
<sequence length="85" mass="9342">MTSLRREEGMGEGMVGDAMVHCLPFLDFTVVRVENLSDLSFSRATSVCVRRSAHYGMGLQQAFLVSTGIEDCGLAGSRVVVDRWE</sequence>
<protein>
    <submittedName>
        <fullName evidence="1">Uncharacterized protein</fullName>
    </submittedName>
</protein>
<evidence type="ECO:0000313" key="2">
    <source>
        <dbReference type="Proteomes" id="UP000001660"/>
    </source>
</evidence>
<gene>
    <name evidence="1" type="ORF">NIDE4202</name>
</gene>
<dbReference type="AlphaFoldDB" id="D8P8N7"/>
<keyword evidence="2" id="KW-1185">Reference proteome</keyword>
<organism evidence="1 2">
    <name type="scientific">Nitrospira defluvii</name>
    <dbReference type="NCBI Taxonomy" id="330214"/>
    <lineage>
        <taxon>Bacteria</taxon>
        <taxon>Pseudomonadati</taxon>
        <taxon>Nitrospirota</taxon>
        <taxon>Nitrospiria</taxon>
        <taxon>Nitrospirales</taxon>
        <taxon>Nitrospiraceae</taxon>
        <taxon>Nitrospira</taxon>
    </lineage>
</organism>
<name>D8P8N7_9BACT</name>
<dbReference type="Proteomes" id="UP000001660">
    <property type="component" value="Chromosome"/>
</dbReference>
<dbReference type="STRING" id="330214.NIDE4202"/>
<proteinExistence type="predicted"/>
<dbReference type="EMBL" id="FP929003">
    <property type="protein sequence ID" value="CBK43869.1"/>
    <property type="molecule type" value="Genomic_DNA"/>
</dbReference>
<reference evidence="1 2" key="1">
    <citation type="journal article" date="2010" name="Proc. Natl. Acad. Sci. U.S.A.">
        <title>A Nitrospira metagenome illuminates the physiology and evolution of globally important nitrite-oxidizing bacteria.</title>
        <authorList>
            <person name="Lucker S."/>
            <person name="Wagner M."/>
            <person name="Maixner F."/>
            <person name="Pelletier E."/>
            <person name="Koch H."/>
            <person name="Vacherie B."/>
            <person name="Rattei T."/>
            <person name="Sinninghe Damste J."/>
            <person name="Spieck E."/>
            <person name="Le Paslier D."/>
            <person name="Daims H."/>
        </authorList>
    </citation>
    <scope>NUCLEOTIDE SEQUENCE [LARGE SCALE GENOMIC DNA]</scope>
</reference>
<evidence type="ECO:0000313" key="1">
    <source>
        <dbReference type="EMBL" id="CBK43869.1"/>
    </source>
</evidence>